<dbReference type="InterPro" id="IPR016181">
    <property type="entry name" value="Acyl_CoA_acyltransferase"/>
</dbReference>
<dbReference type="PROSITE" id="PS51186">
    <property type="entry name" value="GNAT"/>
    <property type="match status" value="1"/>
</dbReference>
<reference evidence="2 3" key="1">
    <citation type="submission" date="2023-07" db="EMBL/GenBank/DDBJ databases">
        <title>Sorghum-associated microbial communities from plants grown in Nebraska, USA.</title>
        <authorList>
            <person name="Schachtman D."/>
        </authorList>
    </citation>
    <scope>NUCLEOTIDE SEQUENCE [LARGE SCALE GENOMIC DNA]</scope>
    <source>
        <strain evidence="2 3">CC258</strain>
    </source>
</reference>
<evidence type="ECO:0000313" key="2">
    <source>
        <dbReference type="EMBL" id="MDR6551014.1"/>
    </source>
</evidence>
<comment type="caution">
    <text evidence="2">The sequence shown here is derived from an EMBL/GenBank/DDBJ whole genome shotgun (WGS) entry which is preliminary data.</text>
</comment>
<dbReference type="CDD" id="cd04301">
    <property type="entry name" value="NAT_SF"/>
    <property type="match status" value="1"/>
</dbReference>
<feature type="domain" description="N-acetyltransferase" evidence="1">
    <location>
        <begin position="133"/>
        <end position="264"/>
    </location>
</feature>
<evidence type="ECO:0000259" key="1">
    <source>
        <dbReference type="PROSITE" id="PS51186"/>
    </source>
</evidence>
<proteinExistence type="predicted"/>
<dbReference type="SUPFAM" id="SSF55729">
    <property type="entry name" value="Acyl-CoA N-acyltransferases (Nat)"/>
    <property type="match status" value="1"/>
</dbReference>
<dbReference type="EMBL" id="JAVDSB010000002">
    <property type="protein sequence ID" value="MDR6551014.1"/>
    <property type="molecule type" value="Genomic_DNA"/>
</dbReference>
<dbReference type="Pfam" id="PF00583">
    <property type="entry name" value="Acetyltransf_1"/>
    <property type="match status" value="1"/>
</dbReference>
<dbReference type="InterPro" id="IPR000182">
    <property type="entry name" value="GNAT_dom"/>
</dbReference>
<protein>
    <submittedName>
        <fullName evidence="2">GNAT superfamily N-acetyltransferase</fullName>
    </submittedName>
</protein>
<sequence length="264" mass="29631">MSNNYEHEQIKRNFIYSMEEMSRVSPHIVMERTPQMIRYESNLAHPLFNRVITYHGALSEDGIDEIGRIANDYIARKTPFTWLTWSHDANVEVLGHVLQAKGLNKVDEMSGMSLELRNWNYEKKVIPGFVIKPILSSSEMGWFRDIVPSVFEVNGEIGEVFGQISEDVALGENAAYRHYIGILDGQPVAALTAVHVGETIGIYNVATLEAYRRRGLGCALIFHALHEGQAEGRRLAVLLASTMGEGLYKSIGFNVDVTIEVYLG</sequence>
<keyword evidence="3" id="KW-1185">Reference proteome</keyword>
<gene>
    <name evidence="2" type="ORF">J2736_002201</name>
</gene>
<organism evidence="2 3">
    <name type="scientific">Paenibacillus qinlingensis</name>
    <dbReference type="NCBI Taxonomy" id="1837343"/>
    <lineage>
        <taxon>Bacteria</taxon>
        <taxon>Bacillati</taxon>
        <taxon>Bacillota</taxon>
        <taxon>Bacilli</taxon>
        <taxon>Bacillales</taxon>
        <taxon>Paenibacillaceae</taxon>
        <taxon>Paenibacillus</taxon>
    </lineage>
</organism>
<dbReference type="Proteomes" id="UP001267290">
    <property type="component" value="Unassembled WGS sequence"/>
</dbReference>
<dbReference type="Gene3D" id="3.40.630.30">
    <property type="match status" value="1"/>
</dbReference>
<evidence type="ECO:0000313" key="3">
    <source>
        <dbReference type="Proteomes" id="UP001267290"/>
    </source>
</evidence>
<dbReference type="RefSeq" id="WP_310226308.1">
    <property type="nucleotide sequence ID" value="NZ_JAVDSB010000002.1"/>
</dbReference>
<name>A0ABU1NUK7_9BACL</name>
<accession>A0ABU1NUK7</accession>